<accession>A0A7G1KW47</accession>
<keyword evidence="4" id="KW-0503">Monooxygenase</keyword>
<dbReference type="PANTHER" id="PTHR24305:SF166">
    <property type="entry name" value="CYTOCHROME P450 12A4, MITOCHONDRIAL-RELATED"/>
    <property type="match status" value="1"/>
</dbReference>
<dbReference type="PROSITE" id="PS00086">
    <property type="entry name" value="CYTOCHROME_P450"/>
    <property type="match status" value="1"/>
</dbReference>
<dbReference type="InterPro" id="IPR001128">
    <property type="entry name" value="Cyt_P450"/>
</dbReference>
<keyword evidence="5" id="KW-0614">Plasmid</keyword>
<keyword evidence="3 4" id="KW-0349">Heme</keyword>
<dbReference type="SUPFAM" id="SSF48264">
    <property type="entry name" value="Cytochrome P450"/>
    <property type="match status" value="1"/>
</dbReference>
<evidence type="ECO:0000256" key="3">
    <source>
        <dbReference type="PIRSR" id="PIRSR602401-1"/>
    </source>
</evidence>
<evidence type="ECO:0000256" key="1">
    <source>
        <dbReference type="ARBA" id="ARBA00001971"/>
    </source>
</evidence>
<dbReference type="PRINTS" id="PR00463">
    <property type="entry name" value="EP450I"/>
</dbReference>
<dbReference type="RefSeq" id="WP_187689689.1">
    <property type="nucleotide sequence ID" value="NZ_AP023397.1"/>
</dbReference>
<reference evidence="5 6" key="1">
    <citation type="submission" date="2020-08" db="EMBL/GenBank/DDBJ databases">
        <title>Genome Sequencing of Nocardia wallacei strain FMUON74 and assembly.</title>
        <authorList>
            <person name="Toyokawa M."/>
            <person name="Uesaka K."/>
        </authorList>
    </citation>
    <scope>NUCLEOTIDE SEQUENCE [LARGE SCALE GENOMIC DNA]</scope>
    <source>
        <strain evidence="5 6">FMUON74</strain>
        <plasmid evidence="5 6">pFMUON74</plasmid>
    </source>
</reference>
<feature type="binding site" description="axial binding residue" evidence="3">
    <location>
        <position position="406"/>
    </location>
    <ligand>
        <name>heme</name>
        <dbReference type="ChEBI" id="CHEBI:30413"/>
    </ligand>
    <ligandPart>
        <name>Fe</name>
        <dbReference type="ChEBI" id="CHEBI:18248"/>
    </ligandPart>
</feature>
<comment type="cofactor">
    <cofactor evidence="1 3">
        <name>heme</name>
        <dbReference type="ChEBI" id="CHEBI:30413"/>
    </cofactor>
</comment>
<dbReference type="GO" id="GO:0020037">
    <property type="term" value="F:heme binding"/>
    <property type="evidence" value="ECO:0007669"/>
    <property type="project" value="InterPro"/>
</dbReference>
<dbReference type="KEGG" id="nwl:NWFMUON74_71790"/>
<dbReference type="GO" id="GO:0004497">
    <property type="term" value="F:monooxygenase activity"/>
    <property type="evidence" value="ECO:0007669"/>
    <property type="project" value="UniProtKB-KW"/>
</dbReference>
<protein>
    <submittedName>
        <fullName evidence="5">Cytochrome P450</fullName>
    </submittedName>
</protein>
<evidence type="ECO:0000256" key="2">
    <source>
        <dbReference type="ARBA" id="ARBA00010617"/>
    </source>
</evidence>
<dbReference type="InterPro" id="IPR002401">
    <property type="entry name" value="Cyt_P450_E_grp-I"/>
</dbReference>
<evidence type="ECO:0000256" key="4">
    <source>
        <dbReference type="RuleBase" id="RU000461"/>
    </source>
</evidence>
<dbReference type="PRINTS" id="PR00385">
    <property type="entry name" value="P450"/>
</dbReference>
<dbReference type="AlphaFoldDB" id="A0A7G1KW47"/>
<dbReference type="InterPro" id="IPR050121">
    <property type="entry name" value="Cytochrome_P450_monoxygenase"/>
</dbReference>
<sequence>MTTTTKPAAQKIPHPPKRVPILGDVLGMDRKRPNQKTLWQFSQLGPLYRRTFVGGVHLTFAGSADLMREVIDEKTWQRHFGRPYEKLRAIAGDGLFTAANESMEWKRGHEALIDGFVPAAMADYHDAMVSVVELTSQWLGDKRTVTDTAAMMGDAALETIGLAGFGYSVGAFSEADTPGRAPFADALTRVFAYVQESAIPVLGKLTGGKRARQHAEDIEFMKRTVLDVIETRRRTGERFPDLLDRMLHPANGEPLPDDNIADQVLTLFIAGHETTGNLLAFATHFLARDPELAARVRAEAAAVTTDGRIAYEDVAKLKVTEAVISETLRLWPTAPGFFRAARQDTTLGGYDIAAGEWVFVLLLAVHRDTDVWGPDAAEFRPDRWLADGFRPKPWMYRPFGTGPRACIGRAFALHEAKLIIASLLRDYELESSAALDVEENLTLRPSNLEVEFRRIG</sequence>
<keyword evidence="3 4" id="KW-0479">Metal-binding</keyword>
<evidence type="ECO:0000313" key="5">
    <source>
        <dbReference type="EMBL" id="BCK59407.1"/>
    </source>
</evidence>
<organism evidence="5 6">
    <name type="scientific">Nocardia wallacei</name>
    <dbReference type="NCBI Taxonomy" id="480035"/>
    <lineage>
        <taxon>Bacteria</taxon>
        <taxon>Bacillati</taxon>
        <taxon>Actinomycetota</taxon>
        <taxon>Actinomycetes</taxon>
        <taxon>Mycobacteriales</taxon>
        <taxon>Nocardiaceae</taxon>
        <taxon>Nocardia</taxon>
    </lineage>
</organism>
<keyword evidence="4" id="KW-0560">Oxidoreductase</keyword>
<dbReference type="EMBL" id="AP023397">
    <property type="protein sequence ID" value="BCK59407.1"/>
    <property type="molecule type" value="Genomic_DNA"/>
</dbReference>
<dbReference type="Gene3D" id="1.10.630.10">
    <property type="entry name" value="Cytochrome P450"/>
    <property type="match status" value="1"/>
</dbReference>
<dbReference type="GO" id="GO:0016705">
    <property type="term" value="F:oxidoreductase activity, acting on paired donors, with incorporation or reduction of molecular oxygen"/>
    <property type="evidence" value="ECO:0007669"/>
    <property type="project" value="InterPro"/>
</dbReference>
<keyword evidence="3 4" id="KW-0408">Iron</keyword>
<geneLocation type="plasmid" evidence="5 6">
    <name>pFMUON74</name>
</geneLocation>
<dbReference type="Pfam" id="PF00067">
    <property type="entry name" value="p450"/>
    <property type="match status" value="1"/>
</dbReference>
<proteinExistence type="inferred from homology"/>
<name>A0A7G1KW47_9NOCA</name>
<dbReference type="PANTHER" id="PTHR24305">
    <property type="entry name" value="CYTOCHROME P450"/>
    <property type="match status" value="1"/>
</dbReference>
<comment type="similarity">
    <text evidence="2 4">Belongs to the cytochrome P450 family.</text>
</comment>
<dbReference type="InterPro" id="IPR017972">
    <property type="entry name" value="Cyt_P450_CS"/>
</dbReference>
<keyword evidence="6" id="KW-1185">Reference proteome</keyword>
<evidence type="ECO:0000313" key="6">
    <source>
        <dbReference type="Proteomes" id="UP000516173"/>
    </source>
</evidence>
<gene>
    <name evidence="5" type="ORF">NWFMUON74_71790</name>
</gene>
<dbReference type="GeneID" id="80351546"/>
<dbReference type="InterPro" id="IPR036396">
    <property type="entry name" value="Cyt_P450_sf"/>
</dbReference>
<dbReference type="GO" id="GO:0005506">
    <property type="term" value="F:iron ion binding"/>
    <property type="evidence" value="ECO:0007669"/>
    <property type="project" value="InterPro"/>
</dbReference>
<dbReference type="Proteomes" id="UP000516173">
    <property type="component" value="Plasmid pFMUON74"/>
</dbReference>